<evidence type="ECO:0000259" key="12">
    <source>
        <dbReference type="PROSITE" id="PS50827"/>
    </source>
</evidence>
<feature type="transmembrane region" description="Helical" evidence="9">
    <location>
        <begin position="1316"/>
        <end position="1333"/>
    </location>
</feature>
<dbReference type="GO" id="GO:0045740">
    <property type="term" value="P:positive regulation of DNA replication"/>
    <property type="evidence" value="ECO:0007669"/>
    <property type="project" value="TreeGrafter"/>
</dbReference>
<evidence type="ECO:0000256" key="4">
    <source>
        <dbReference type="ARBA" id="ARBA00022692"/>
    </source>
</evidence>
<dbReference type="Pfam" id="PF10537">
    <property type="entry name" value="WAC_Acf1_DNA_bd"/>
    <property type="match status" value="1"/>
</dbReference>
<dbReference type="Pfam" id="PF09815">
    <property type="entry name" value="XK-related"/>
    <property type="match status" value="1"/>
</dbReference>
<dbReference type="GO" id="GO:0005886">
    <property type="term" value="C:plasma membrane"/>
    <property type="evidence" value="ECO:0007669"/>
    <property type="project" value="UniProtKB-ARBA"/>
</dbReference>
<dbReference type="InterPro" id="IPR018501">
    <property type="entry name" value="DDT_dom"/>
</dbReference>
<feature type="domain" description="WAC" evidence="13">
    <location>
        <begin position="22"/>
        <end position="129"/>
    </location>
</feature>
<keyword evidence="6 9" id="KW-0472">Membrane</keyword>
<feature type="transmembrane region" description="Helical" evidence="9">
    <location>
        <begin position="1532"/>
        <end position="1553"/>
    </location>
</feature>
<protein>
    <recommendedName>
        <fullName evidence="9">XK-related protein</fullName>
    </recommendedName>
</protein>
<dbReference type="InterPro" id="IPR028941">
    <property type="entry name" value="WHIM2_dom"/>
</dbReference>
<dbReference type="PROSITE" id="PS50827">
    <property type="entry name" value="DDT"/>
    <property type="match status" value="1"/>
</dbReference>
<dbReference type="InterPro" id="IPR013136">
    <property type="entry name" value="WSTF_Acf1_Cbp146"/>
</dbReference>
<dbReference type="InterPro" id="IPR018629">
    <property type="entry name" value="XK-rel"/>
</dbReference>
<evidence type="ECO:0000256" key="1">
    <source>
        <dbReference type="ARBA" id="ARBA00004123"/>
    </source>
</evidence>
<dbReference type="GO" id="GO:0031445">
    <property type="term" value="P:regulation of heterochromatin formation"/>
    <property type="evidence" value="ECO:0007669"/>
    <property type="project" value="TreeGrafter"/>
</dbReference>
<feature type="transmembrane region" description="Helical" evidence="9">
    <location>
        <begin position="1219"/>
        <end position="1244"/>
    </location>
</feature>
<dbReference type="GO" id="GO:0006338">
    <property type="term" value="P:chromatin remodeling"/>
    <property type="evidence" value="ECO:0007669"/>
    <property type="project" value="InterPro"/>
</dbReference>
<organism evidence="14 15">
    <name type="scientific">Blomia tropicalis</name>
    <name type="common">Mite</name>
    <dbReference type="NCBI Taxonomy" id="40697"/>
    <lineage>
        <taxon>Eukaryota</taxon>
        <taxon>Metazoa</taxon>
        <taxon>Ecdysozoa</taxon>
        <taxon>Arthropoda</taxon>
        <taxon>Chelicerata</taxon>
        <taxon>Arachnida</taxon>
        <taxon>Acari</taxon>
        <taxon>Acariformes</taxon>
        <taxon>Sarcoptiformes</taxon>
        <taxon>Astigmata</taxon>
        <taxon>Glycyphagoidea</taxon>
        <taxon>Echimyopodidae</taxon>
        <taxon>Blomia</taxon>
    </lineage>
</organism>
<feature type="compositionally biased region" description="Basic residues" evidence="11">
    <location>
        <begin position="2100"/>
        <end position="2117"/>
    </location>
</feature>
<feature type="coiled-coil region" evidence="10">
    <location>
        <begin position="1278"/>
        <end position="1305"/>
    </location>
</feature>
<evidence type="ECO:0000256" key="7">
    <source>
        <dbReference type="ARBA" id="ARBA00023242"/>
    </source>
</evidence>
<gene>
    <name evidence="14" type="ORF">RDWZM_008888</name>
</gene>
<dbReference type="GO" id="GO:0000228">
    <property type="term" value="C:nuclear chromosome"/>
    <property type="evidence" value="ECO:0007669"/>
    <property type="project" value="TreeGrafter"/>
</dbReference>
<dbReference type="GO" id="GO:0008623">
    <property type="term" value="C:CHRAC"/>
    <property type="evidence" value="ECO:0007669"/>
    <property type="project" value="TreeGrafter"/>
</dbReference>
<evidence type="ECO:0000256" key="5">
    <source>
        <dbReference type="ARBA" id="ARBA00022989"/>
    </source>
</evidence>
<dbReference type="EMBL" id="JAPWDV010000003">
    <property type="protein sequence ID" value="KAJ6217731.1"/>
    <property type="molecule type" value="Genomic_DNA"/>
</dbReference>
<feature type="transmembrane region" description="Helical" evidence="9">
    <location>
        <begin position="1387"/>
        <end position="1404"/>
    </location>
</feature>
<feature type="compositionally biased region" description="Polar residues" evidence="11">
    <location>
        <begin position="309"/>
        <end position="320"/>
    </location>
</feature>
<feature type="transmembrane region" description="Helical" evidence="9">
    <location>
        <begin position="1559"/>
        <end position="1582"/>
    </location>
</feature>
<evidence type="ECO:0000313" key="15">
    <source>
        <dbReference type="Proteomes" id="UP001142055"/>
    </source>
</evidence>
<dbReference type="Pfam" id="PF15613">
    <property type="entry name" value="WSD"/>
    <property type="match status" value="1"/>
</dbReference>
<sequence>MPLLGKEEFILKELPDGLLSDDEVFYCQLTGEAFTSYDEYFERQMLYSSLLWTCSITGKTGLTYADAIKSEKESQILVSSIPRVLQKALLHLTKYMDNFSLNIVLTILTEYTNLRYFIGENVHVVSNNKTKRSNAYIRDVIPPEVLDTSNSIAYGIDPLSYQYSVEIMDDKKYVSNVGPTVEILPASKITRPKCLLTREKLRLFLKCHSSQKSRGDTWNLKEESINKFALDRIRWEDIFKGPTPNFNDDTTILKQFSKRLSEGYQNVEPKSFSIDESDKTEEDGHCLSIQVVKKKVTLFQHKNKRQMRKSSTQEPSSNPSEKPAIDKIEEKRRIKESRRRFEEDLRLWSEKREDLLCDDLKPLPTPIPIECDIEERHFGDSILILEFICVFQDYINDFHNWFPSGISLELFSQILNETSINGPFGDLLRTLLGTILMSHVDYDPDNGSELKVEIKTGDDFDSYTNINEDDELNNFCDNNYSNNWVSTYFGTQEQLLKLRLDEFTLSEILRLYLLKARLDGNSKQLRRNEDDDMTLAIRLTSCTVYEFNQLERVQLFKLLLNDLVKVPQIRQKIEISMDEMFRLKTQIRHINAAHTKWLRDNPIRQRIRKRKVTVDEIANKDDVTDQTENEASQLEKDQYKKEKLQKEHQMKKSISELKGKIRQLSAFCRPRPLGMDRAYRRYWIFQSVPGLFVEHSFDEIQTRPCLESPTPTPKPQFNDYLPNAKRRKRKSKVVEENDVSVKMDDVAQPADLNSTELSKDIFDKCTGTLTTCSVHGLANSEKRVLWSFYTKDQLDNFIESLSNRGFRENELKTALTFEKLSIEKDHLSGLIPTVLNRNYLPPLIFDEFVGSDDDGTGLKRKSERIQNQNLEKATQATKLQDQTARHMRSDSKYSAYEPVEAHEHALQDELLLLEDKIFNSCFTSFTLEEREMWYTKVTENKSGNLYNSIANLTTQFQLLAKSLRPFCLMPPLSTIADSPISSPSDKENVEFAQPKMMTSQPPVMTPSVYNGTNQQSIEIDHLKRNIFTSTSSIGNHLNKPQDHLNQFDHHQNISKMCANYPINGLGQVSLPKVSNSFRKIGGFNGDDECSSNIYTEPTILEPYSGNSTAMTTGNNSMTVSQEPSSIINGFQREASIQNENINVIMDREKHNQQLLREQTSQSQLTITGQDLEITVNNKGEMIQTVRVHNAKCEEPQIFSPQLLYYYSSQRVELLPLCDLLFNIISLAAYFCDIVFDCVTVYTLFLNEKFQWMFLSLFIILCSIATSQILSYRWYNEQLRQQTIRRQRQQQTNDELQQEHNDLELKLHSPFEIQSPYALALTHLTACGVLWRYFKLFAPVQLTTVKREVRDLCILRMLHGFCQAAPMLLLQVYLVWKKGEDEVTDLNIISILLSLFTLCWALSSFSKNVRQKQIHKLVLTWLGVIFQFFWRLGMITSRIVALTVYAVTFEKWIFVALFLHWFTMFLWLLTQSFNEQDYTDNCNSHNGEIKHARSYERHREAFNERLFQSGLIAWIYIFGFINMQDDNSRYRMTIYYCTMFIENILLVTTSFFFIELVPWYRTIAFGFIFGGYFFGLFFMWLYYRFFHIRHLKHTNEESGVSNLAQTNFTSQSSNNMMTVEKSAQLSRNPFESNQNVQISVRENPKKFLSPFIELICKCFALNDSMESNNIQPCISSQTNVNGNANRNYRNNINNGKIPGVFNCRLNPALKRKKKKPSTVPPPPQSHKLITSNEIEYSNNSHQFGFPLNEQIQSHHQLETIEEITIEDKINMYNKNNHNDHPRGVLPIHQTARPSTNTSIFNRQMNKQPSADTFWRKSALSARSLSISPSLMLKSSSTVGQGFRMSTKHPFSSTITTPTSPVKFISTGNFTDNLSEIGHLNDSNCLPSNALELDSGIDNHKKEIVRPKPIIHNGSINFDLGDPILENYITSNIAPMNDGNEHLMNQFQYNPCTQKNLQSQTSEIILYSQADSSRVYYEYPTSVISHPNQCNQSPIEMEEDAVFARQYQRPPVPGREGDDKSEHDNYNIGYLDAKRTHLNYNNNNNNNNQAQTDQLFEKVEFRENRDTFRSLSQNISNHKIHNNINSTNNKGKHSRHSGELKKKTKKYSKSISRLQKHRANQQNSIRSSSSMSVSSSLPSSSLSSGEDGDIESDINQHDMHGNVSKINVDVSNLYDQVVDDRKEPLPTTSMNQNIMANPRIIRGSAQQASQQQYNQVNHTFHKISNYHLGTRNRPKSHQQTMPISKQKPLYHTAKYKRHNTPL</sequence>
<feature type="region of interest" description="Disordered" evidence="11">
    <location>
        <begin position="704"/>
        <end position="731"/>
    </location>
</feature>
<evidence type="ECO:0000313" key="14">
    <source>
        <dbReference type="EMBL" id="KAJ6217731.1"/>
    </source>
</evidence>
<comment type="similarity">
    <text evidence="3 9">Belongs to the XK family.</text>
</comment>
<feature type="compositionally biased region" description="Low complexity" evidence="11">
    <location>
        <begin position="2122"/>
        <end position="2142"/>
    </location>
</feature>
<feature type="transmembrane region" description="Helical" evidence="9">
    <location>
        <begin position="1451"/>
        <end position="1468"/>
    </location>
</feature>
<feature type="region of interest" description="Disordered" evidence="11">
    <location>
        <begin position="302"/>
        <end position="329"/>
    </location>
</feature>
<evidence type="ECO:0000256" key="10">
    <source>
        <dbReference type="SAM" id="Coils"/>
    </source>
</evidence>
<dbReference type="GO" id="GO:0006355">
    <property type="term" value="P:regulation of DNA-templated transcription"/>
    <property type="evidence" value="ECO:0007669"/>
    <property type="project" value="TreeGrafter"/>
</dbReference>
<name>A0A9Q0RKI8_BLOTA</name>
<evidence type="ECO:0000259" key="13">
    <source>
        <dbReference type="PROSITE" id="PS51136"/>
    </source>
</evidence>
<dbReference type="PANTHER" id="PTHR46510:SF1">
    <property type="entry name" value="BROMODOMAIN ADJACENT TO ZINC FINGER DOMAIN PROTEIN 1A"/>
    <property type="match status" value="1"/>
</dbReference>
<feature type="transmembrane region" description="Helical" evidence="9">
    <location>
        <begin position="1251"/>
        <end position="1274"/>
    </location>
</feature>
<proteinExistence type="inferred from homology"/>
<evidence type="ECO:0000256" key="8">
    <source>
        <dbReference type="PROSITE-ProRule" id="PRU00475"/>
    </source>
</evidence>
<evidence type="ECO:0000256" key="6">
    <source>
        <dbReference type="ARBA" id="ARBA00023136"/>
    </source>
</evidence>
<keyword evidence="15" id="KW-1185">Reference proteome</keyword>
<accession>A0A9Q0RKI8</accession>
<reference evidence="14" key="1">
    <citation type="submission" date="2022-12" db="EMBL/GenBank/DDBJ databases">
        <title>Genome assemblies of Blomia tropicalis.</title>
        <authorList>
            <person name="Cui Y."/>
        </authorList>
    </citation>
    <scope>NUCLEOTIDE SEQUENCE</scope>
    <source>
        <tissue evidence="14">Adult mites</tissue>
    </source>
</reference>
<evidence type="ECO:0000256" key="11">
    <source>
        <dbReference type="SAM" id="MobiDB-lite"/>
    </source>
</evidence>
<dbReference type="InterPro" id="IPR047171">
    <property type="entry name" value="BAZ1A"/>
</dbReference>
<evidence type="ECO:0000256" key="2">
    <source>
        <dbReference type="ARBA" id="ARBA00004141"/>
    </source>
</evidence>
<dbReference type="Proteomes" id="UP001142055">
    <property type="component" value="Chromosome 3"/>
</dbReference>
<keyword evidence="7 8" id="KW-0539">Nucleus</keyword>
<feature type="domain" description="DDT" evidence="12">
    <location>
        <begin position="375"/>
        <end position="441"/>
    </location>
</feature>
<keyword evidence="4 9" id="KW-0812">Transmembrane</keyword>
<feature type="region of interest" description="Disordered" evidence="11">
    <location>
        <begin position="2070"/>
        <end position="2161"/>
    </location>
</feature>
<comment type="caution">
    <text evidence="14">The sequence shown here is derived from an EMBL/GenBank/DDBJ whole genome shotgun (WGS) entry which is preliminary data.</text>
</comment>
<dbReference type="GO" id="GO:0003677">
    <property type="term" value="F:DNA binding"/>
    <property type="evidence" value="ECO:0007669"/>
    <property type="project" value="TreeGrafter"/>
</dbReference>
<keyword evidence="10" id="KW-0175">Coiled coil</keyword>
<comment type="subcellular location">
    <subcellularLocation>
        <location evidence="2 9">Membrane</location>
        <topology evidence="2 9">Multi-pass membrane protein</topology>
    </subcellularLocation>
    <subcellularLocation>
        <location evidence="1 8">Nucleus</location>
    </subcellularLocation>
</comment>
<dbReference type="PANTHER" id="PTHR46510">
    <property type="entry name" value="BROMODOMAIN ADJACENT TO ZINC FINGER DOMAIN PROTEIN 1A"/>
    <property type="match status" value="1"/>
</dbReference>
<keyword evidence="5 9" id="KW-1133">Transmembrane helix</keyword>
<feature type="compositionally biased region" description="Low complexity" evidence="11">
    <location>
        <begin position="2070"/>
        <end position="2087"/>
    </location>
</feature>
<feature type="transmembrane region" description="Helical" evidence="9">
    <location>
        <begin position="1353"/>
        <end position="1375"/>
    </location>
</feature>
<feature type="transmembrane region" description="Helical" evidence="9">
    <location>
        <begin position="1416"/>
        <end position="1439"/>
    </location>
</feature>
<dbReference type="PROSITE" id="PS51136">
    <property type="entry name" value="WAC"/>
    <property type="match status" value="1"/>
</dbReference>
<feature type="coiled-coil region" evidence="10">
    <location>
        <begin position="617"/>
        <end position="649"/>
    </location>
</feature>
<evidence type="ECO:0000256" key="9">
    <source>
        <dbReference type="RuleBase" id="RU910716"/>
    </source>
</evidence>
<evidence type="ECO:0000256" key="3">
    <source>
        <dbReference type="ARBA" id="ARBA00008789"/>
    </source>
</evidence>